<dbReference type="PRINTS" id="PR00131">
    <property type="entry name" value="GLHYDRLASE1"/>
</dbReference>
<dbReference type="Gene3D" id="3.20.20.80">
    <property type="entry name" value="Glycosidases"/>
    <property type="match status" value="1"/>
</dbReference>
<evidence type="ECO:0000313" key="8">
    <source>
        <dbReference type="Proteomes" id="UP001165587"/>
    </source>
</evidence>
<dbReference type="GO" id="GO:0016052">
    <property type="term" value="P:carbohydrate catabolic process"/>
    <property type="evidence" value="ECO:0007669"/>
    <property type="project" value="TreeGrafter"/>
</dbReference>
<evidence type="ECO:0000256" key="5">
    <source>
        <dbReference type="PROSITE-ProRule" id="PRU10055"/>
    </source>
</evidence>
<dbReference type="EC" id="3.2.1.21" evidence="2"/>
<evidence type="ECO:0000256" key="6">
    <source>
        <dbReference type="RuleBase" id="RU003690"/>
    </source>
</evidence>
<dbReference type="FunFam" id="3.20.20.80:FF:000004">
    <property type="entry name" value="Beta-glucosidase 6-phospho-beta-glucosidase"/>
    <property type="match status" value="1"/>
</dbReference>
<feature type="active site" description="Nucleophile" evidence="5">
    <location>
        <position position="383"/>
    </location>
</feature>
<evidence type="ECO:0000256" key="1">
    <source>
        <dbReference type="ARBA" id="ARBA00010838"/>
    </source>
</evidence>
<evidence type="ECO:0000256" key="2">
    <source>
        <dbReference type="ARBA" id="ARBA00012744"/>
    </source>
</evidence>
<comment type="similarity">
    <text evidence="1 6">Belongs to the glycosyl hydrolase 1 family.</text>
</comment>
<dbReference type="GO" id="GO:0005829">
    <property type="term" value="C:cytosol"/>
    <property type="evidence" value="ECO:0007669"/>
    <property type="project" value="TreeGrafter"/>
</dbReference>
<dbReference type="AlphaFoldDB" id="A0AA41XB49"/>
<dbReference type="Proteomes" id="UP001165587">
    <property type="component" value="Unassembled WGS sequence"/>
</dbReference>
<organism evidence="7 8">
    <name type="scientific">Herbiconiux oxytropis</name>
    <dbReference type="NCBI Taxonomy" id="2970915"/>
    <lineage>
        <taxon>Bacteria</taxon>
        <taxon>Bacillati</taxon>
        <taxon>Actinomycetota</taxon>
        <taxon>Actinomycetes</taxon>
        <taxon>Micrococcales</taxon>
        <taxon>Microbacteriaceae</taxon>
        <taxon>Herbiconiux</taxon>
    </lineage>
</organism>
<reference evidence="7" key="1">
    <citation type="submission" date="2022-08" db="EMBL/GenBank/DDBJ databases">
        <authorList>
            <person name="Deng Y."/>
            <person name="Han X.-F."/>
            <person name="Zhang Y.-Q."/>
        </authorList>
    </citation>
    <scope>NUCLEOTIDE SEQUENCE</scope>
    <source>
        <strain evidence="7">CPCC 203407</strain>
    </source>
</reference>
<proteinExistence type="inferred from homology"/>
<dbReference type="EMBL" id="JANLCK010000002">
    <property type="protein sequence ID" value="MCS5724974.1"/>
    <property type="molecule type" value="Genomic_DNA"/>
</dbReference>
<dbReference type="SUPFAM" id="SSF51445">
    <property type="entry name" value="(Trans)glycosidases"/>
    <property type="match status" value="1"/>
</dbReference>
<dbReference type="PANTHER" id="PTHR10353">
    <property type="entry name" value="GLYCOSYL HYDROLASE"/>
    <property type="match status" value="1"/>
</dbReference>
<evidence type="ECO:0000313" key="7">
    <source>
        <dbReference type="EMBL" id="MCS5724974.1"/>
    </source>
</evidence>
<accession>A0AA41XB49</accession>
<keyword evidence="4" id="KW-0326">Glycosidase</keyword>
<dbReference type="PANTHER" id="PTHR10353:SF36">
    <property type="entry name" value="LP05116P"/>
    <property type="match status" value="1"/>
</dbReference>
<keyword evidence="3" id="KW-0378">Hydrolase</keyword>
<evidence type="ECO:0000256" key="3">
    <source>
        <dbReference type="ARBA" id="ARBA00022801"/>
    </source>
</evidence>
<comment type="caution">
    <text evidence="7">The sequence shown here is derived from an EMBL/GenBank/DDBJ whole genome shotgun (WGS) entry which is preliminary data.</text>
</comment>
<protein>
    <recommendedName>
        <fullName evidence="2">beta-glucosidase</fullName>
        <ecNumber evidence="2">3.2.1.21</ecNumber>
    </recommendedName>
</protein>
<evidence type="ECO:0000256" key="4">
    <source>
        <dbReference type="ARBA" id="ARBA00023295"/>
    </source>
</evidence>
<name>A0AA41XB49_9MICO</name>
<dbReference type="InterPro" id="IPR017853">
    <property type="entry name" value="GH"/>
</dbReference>
<keyword evidence="8" id="KW-1185">Reference proteome</keyword>
<dbReference type="RefSeq" id="WP_259525453.1">
    <property type="nucleotide sequence ID" value="NZ_JANLCK010000002.1"/>
</dbReference>
<sequence length="502" mass="54155">MTTSFPPGFLWGSATAAAQIEGAAFDDGKQASIWDTFSRLPGAVLNGDTPDVAVDHYHRMPADVALMKQLGLQSYRFSTSWARIRPGDDAVNPAGLDFYSRLVDELLGAGILPWLTLYHWDLPQALEEKGGWANRDTAYRFAEYAEIVHGVLGDRVSHWTTFNEPFCSSLLGYASGVHAPGRQEPAAAVAAVHHQHLAHGLAVQRLRDLGAEEIGITLNLTNAIPANPSDPADADAARRLDALNNRIFLDPLLRGEYPADIRHDLAEFGLDEVDDTALVRPGDLEIIAQRLDFLGVNHYHDDMVSGHPIPAPADPSVVPVDPHAVAGGRAVRSPFVGSEHITFPLRGLPLTGMGWEVNPAGLRTLLVRLGREYPNLPPLYVTENGAAYDDTVSTEHDGTAGGDIEAVHDTQRTQYILDHIQAVSDAIADGADVRGYFVWSLLDNYEWAWGYGKRFGIVRVDYDTLVRTPKDSALAYAEVIAGGAGAIGAGAGAVAAESADRP</sequence>
<dbReference type="Pfam" id="PF00232">
    <property type="entry name" value="Glyco_hydro_1"/>
    <property type="match status" value="1"/>
</dbReference>
<dbReference type="PROSITE" id="PS00572">
    <property type="entry name" value="GLYCOSYL_HYDROL_F1_1"/>
    <property type="match status" value="1"/>
</dbReference>
<dbReference type="InterPro" id="IPR001360">
    <property type="entry name" value="Glyco_hydro_1"/>
</dbReference>
<dbReference type="GO" id="GO:0008422">
    <property type="term" value="F:beta-glucosidase activity"/>
    <property type="evidence" value="ECO:0007669"/>
    <property type="project" value="UniProtKB-EC"/>
</dbReference>
<dbReference type="InterPro" id="IPR018120">
    <property type="entry name" value="Glyco_hydro_1_AS"/>
</dbReference>
<gene>
    <name evidence="7" type="ORF">N1028_03605</name>
</gene>